<protein>
    <submittedName>
        <fullName evidence="4">Uncharacterized protein</fullName>
    </submittedName>
</protein>
<sequence>MKGFWILILVPFFATKSLDKAESVQLKELEELPLQTFDELFVDEWWDKDEAENLKTPAPSTNFGQSVHHQIDRQNTPQLGQIELNSTDQNAPLTESNHSGQIEPNSTDQNASLTESGHSGQIPNSTDQNAPLTESGHSGQIPNSTDQNAPLTESDHLGQIELNSTDQNPPLTESDHLGQIELNSTDQNTPLTESDHSDNAKNAKEQNEVSSSENIAEDDRKRKIIDKFQAIKDEFKQKGKFPYKERTKIEDKIAKHLQNNLQLET</sequence>
<feature type="compositionally biased region" description="Basic and acidic residues" evidence="1">
    <location>
        <begin position="193"/>
        <end position="207"/>
    </location>
</feature>
<proteinExistence type="predicted"/>
<keyword evidence="2" id="KW-0732">Signal</keyword>
<name>A0A914HKV5_GLORO</name>
<keyword evidence="3" id="KW-1185">Reference proteome</keyword>
<feature type="signal peptide" evidence="2">
    <location>
        <begin position="1"/>
        <end position="21"/>
    </location>
</feature>
<feature type="region of interest" description="Disordered" evidence="1">
    <location>
        <begin position="89"/>
        <end position="151"/>
    </location>
</feature>
<evidence type="ECO:0000313" key="4">
    <source>
        <dbReference type="WBParaSite" id="Gr19_v10_g2416.t1"/>
    </source>
</evidence>
<feature type="region of interest" description="Disordered" evidence="1">
    <location>
        <begin position="185"/>
        <end position="222"/>
    </location>
</feature>
<evidence type="ECO:0000313" key="3">
    <source>
        <dbReference type="Proteomes" id="UP000887572"/>
    </source>
</evidence>
<evidence type="ECO:0000256" key="1">
    <source>
        <dbReference type="SAM" id="MobiDB-lite"/>
    </source>
</evidence>
<reference evidence="4" key="1">
    <citation type="submission" date="2022-11" db="UniProtKB">
        <authorList>
            <consortium name="WormBaseParasite"/>
        </authorList>
    </citation>
    <scope>IDENTIFICATION</scope>
</reference>
<feature type="chain" id="PRO_5036861342" evidence="2">
    <location>
        <begin position="22"/>
        <end position="265"/>
    </location>
</feature>
<organism evidence="3 4">
    <name type="scientific">Globodera rostochiensis</name>
    <name type="common">Golden nematode worm</name>
    <name type="synonym">Heterodera rostochiensis</name>
    <dbReference type="NCBI Taxonomy" id="31243"/>
    <lineage>
        <taxon>Eukaryota</taxon>
        <taxon>Metazoa</taxon>
        <taxon>Ecdysozoa</taxon>
        <taxon>Nematoda</taxon>
        <taxon>Chromadorea</taxon>
        <taxon>Rhabditida</taxon>
        <taxon>Tylenchina</taxon>
        <taxon>Tylenchomorpha</taxon>
        <taxon>Tylenchoidea</taxon>
        <taxon>Heteroderidae</taxon>
        <taxon>Heteroderinae</taxon>
        <taxon>Globodera</taxon>
    </lineage>
</organism>
<dbReference type="AlphaFoldDB" id="A0A914HKV5"/>
<evidence type="ECO:0000256" key="2">
    <source>
        <dbReference type="SAM" id="SignalP"/>
    </source>
</evidence>
<accession>A0A914HKV5</accession>
<dbReference type="WBParaSite" id="Gr19_v10_g2416.t1">
    <property type="protein sequence ID" value="Gr19_v10_g2416.t1"/>
    <property type="gene ID" value="Gr19_v10_g2416"/>
</dbReference>
<dbReference type="Proteomes" id="UP000887572">
    <property type="component" value="Unplaced"/>
</dbReference>